<accession>A0A176VPL2</accession>
<dbReference type="AlphaFoldDB" id="A0A176VPL2"/>
<organism evidence="1 2">
    <name type="scientific">Marchantia polymorpha subsp. ruderalis</name>
    <dbReference type="NCBI Taxonomy" id="1480154"/>
    <lineage>
        <taxon>Eukaryota</taxon>
        <taxon>Viridiplantae</taxon>
        <taxon>Streptophyta</taxon>
        <taxon>Embryophyta</taxon>
        <taxon>Marchantiophyta</taxon>
        <taxon>Marchantiopsida</taxon>
        <taxon>Marchantiidae</taxon>
        <taxon>Marchantiales</taxon>
        <taxon>Marchantiaceae</taxon>
        <taxon>Marchantia</taxon>
    </lineage>
</organism>
<proteinExistence type="predicted"/>
<reference evidence="1" key="1">
    <citation type="submission" date="2016-03" db="EMBL/GenBank/DDBJ databases">
        <title>Mechanisms controlling the formation of the plant cell surface in tip-growing cells are functionally conserved among land plants.</title>
        <authorList>
            <person name="Honkanen S."/>
            <person name="Jones V.A."/>
            <person name="Morieri G."/>
            <person name="Champion C."/>
            <person name="Hetherington A.J."/>
            <person name="Kelly S."/>
            <person name="Saint-Marcoux D."/>
            <person name="Proust H."/>
            <person name="Prescott H."/>
            <person name="Dolan L."/>
        </authorList>
    </citation>
    <scope>NUCLEOTIDE SEQUENCE [LARGE SCALE GENOMIC DNA]</scope>
    <source>
        <tissue evidence="1">Whole gametophyte</tissue>
    </source>
</reference>
<protein>
    <submittedName>
        <fullName evidence="1">Uncharacterized protein</fullName>
    </submittedName>
</protein>
<dbReference type="PANTHER" id="PTHR37227:SF2">
    <property type="entry name" value="OS01G0219000 PROTEIN"/>
    <property type="match status" value="1"/>
</dbReference>
<keyword evidence="2" id="KW-1185">Reference proteome</keyword>
<dbReference type="PANTHER" id="PTHR37227">
    <property type="entry name" value="OS01G0219000 PROTEIN"/>
    <property type="match status" value="1"/>
</dbReference>
<sequence>MAGIRDPLCEDPPPSRFDPDELDFLAPIPDAARTPPRVEWEPLAEAHLKSGKLHPEFLIVALSTVATNIIHHLPDKNLLGKILLPGNSSVKKEGERSILDKTACIYTCKSCTSVVIVSVQYHVPEEGANMWTKTLFQNIQPERVLIVALTPIHHFRGKLSSDDPSFFLLETDQQKREEKADLIYSKREEAEETKLVAPYYPSGSLVDGLPAALLTHCQLRGLRGRLLVTWPAEDSRMAQMLAATLTNVLRLIPQGSSSAEAHASTSPLS</sequence>
<comment type="caution">
    <text evidence="1">The sequence shown here is derived from an EMBL/GenBank/DDBJ whole genome shotgun (WGS) entry which is preliminary data.</text>
</comment>
<evidence type="ECO:0000313" key="2">
    <source>
        <dbReference type="Proteomes" id="UP000077202"/>
    </source>
</evidence>
<name>A0A176VPL2_MARPO</name>
<evidence type="ECO:0000313" key="1">
    <source>
        <dbReference type="EMBL" id="OAE22838.1"/>
    </source>
</evidence>
<gene>
    <name evidence="1" type="ORF">AXG93_496s1340</name>
</gene>
<dbReference type="EMBL" id="LVLJ01003060">
    <property type="protein sequence ID" value="OAE22838.1"/>
    <property type="molecule type" value="Genomic_DNA"/>
</dbReference>
<dbReference type="Proteomes" id="UP000077202">
    <property type="component" value="Unassembled WGS sequence"/>
</dbReference>